<accession>A0A1U7NYG1</accession>
<keyword evidence="2" id="KW-1133">Transmembrane helix</keyword>
<dbReference type="STRING" id="249408.BOO71_0006940"/>
<reference evidence="3 4" key="1">
    <citation type="submission" date="2017-01" db="EMBL/GenBank/DDBJ databases">
        <title>Genome Analysis of Deinococcus marmoris KOPRI26562.</title>
        <authorList>
            <person name="Kim J.H."/>
            <person name="Oh H.-M."/>
        </authorList>
    </citation>
    <scope>NUCLEOTIDE SEQUENCE [LARGE SCALE GENOMIC DNA]</scope>
    <source>
        <strain evidence="3 4">KOPRI26562</strain>
    </source>
</reference>
<keyword evidence="3" id="KW-0132">Cell division</keyword>
<protein>
    <submittedName>
        <fullName evidence="3">Cell division protein FtsL</fullName>
    </submittedName>
</protein>
<keyword evidence="3" id="KW-0131">Cell cycle</keyword>
<feature type="compositionally biased region" description="Low complexity" evidence="1">
    <location>
        <begin position="129"/>
        <end position="163"/>
    </location>
</feature>
<feature type="transmembrane region" description="Helical" evidence="2">
    <location>
        <begin position="25"/>
        <end position="45"/>
    </location>
</feature>
<dbReference type="GO" id="GO:0051301">
    <property type="term" value="P:cell division"/>
    <property type="evidence" value="ECO:0007669"/>
    <property type="project" value="UniProtKB-KW"/>
</dbReference>
<evidence type="ECO:0000256" key="2">
    <source>
        <dbReference type="SAM" id="Phobius"/>
    </source>
</evidence>
<dbReference type="RefSeq" id="WP_075832559.1">
    <property type="nucleotide sequence ID" value="NZ_MSTI01000077.1"/>
</dbReference>
<dbReference type="AlphaFoldDB" id="A0A1U7NYG1"/>
<evidence type="ECO:0000313" key="3">
    <source>
        <dbReference type="EMBL" id="OLV17961.1"/>
    </source>
</evidence>
<sequence>MTSLPPLRPRLDRLDLTEATWRGRAIRYVAIYLALALLLVGARYLTQDIRPALRVVQDQEAKLLTQRNDLAVGVQTLENPQRIRDWAFANGMIRFAEAPKESQAILPLPPPGQEALPASPEIAPPTSPDSPTSPSISAQPASPETSSSPAPSASPAQISPAQPRNDVPDNTVEVRTQWR</sequence>
<keyword evidence="2" id="KW-0812">Transmembrane</keyword>
<gene>
    <name evidence="3" type="ORF">BOO71_0006940</name>
</gene>
<proteinExistence type="predicted"/>
<name>A0A1U7NYG1_9DEIO</name>
<evidence type="ECO:0000313" key="4">
    <source>
        <dbReference type="Proteomes" id="UP000186607"/>
    </source>
</evidence>
<comment type="caution">
    <text evidence="3">The sequence shown here is derived from an EMBL/GenBank/DDBJ whole genome shotgun (WGS) entry which is preliminary data.</text>
</comment>
<organism evidence="3 4">
    <name type="scientific">Deinococcus marmoris</name>
    <dbReference type="NCBI Taxonomy" id="249408"/>
    <lineage>
        <taxon>Bacteria</taxon>
        <taxon>Thermotogati</taxon>
        <taxon>Deinococcota</taxon>
        <taxon>Deinococci</taxon>
        <taxon>Deinococcales</taxon>
        <taxon>Deinococcaceae</taxon>
        <taxon>Deinococcus</taxon>
    </lineage>
</organism>
<keyword evidence="2" id="KW-0472">Membrane</keyword>
<feature type="region of interest" description="Disordered" evidence="1">
    <location>
        <begin position="104"/>
        <end position="179"/>
    </location>
</feature>
<dbReference type="Proteomes" id="UP000186607">
    <property type="component" value="Unassembled WGS sequence"/>
</dbReference>
<evidence type="ECO:0000256" key="1">
    <source>
        <dbReference type="SAM" id="MobiDB-lite"/>
    </source>
</evidence>
<dbReference type="EMBL" id="MSTI01000077">
    <property type="protein sequence ID" value="OLV17961.1"/>
    <property type="molecule type" value="Genomic_DNA"/>
</dbReference>
<keyword evidence="4" id="KW-1185">Reference proteome</keyword>